<gene>
    <name evidence="1" type="ORF">SETTUDRAFT_104988</name>
</gene>
<dbReference type="PANTHER" id="PTHR40257">
    <property type="match status" value="1"/>
</dbReference>
<dbReference type="PANTHER" id="PTHR40257:SF1">
    <property type="entry name" value="DUF1330 DOMAIN-CONTAINING PROTEIN"/>
    <property type="match status" value="1"/>
</dbReference>
<organism evidence="1 2">
    <name type="scientific">Exserohilum turcicum (strain 28A)</name>
    <name type="common">Northern leaf blight fungus</name>
    <name type="synonym">Setosphaeria turcica</name>
    <dbReference type="NCBI Taxonomy" id="671987"/>
    <lineage>
        <taxon>Eukaryota</taxon>
        <taxon>Fungi</taxon>
        <taxon>Dikarya</taxon>
        <taxon>Ascomycota</taxon>
        <taxon>Pezizomycotina</taxon>
        <taxon>Dothideomycetes</taxon>
        <taxon>Pleosporomycetidae</taxon>
        <taxon>Pleosporales</taxon>
        <taxon>Pleosporineae</taxon>
        <taxon>Pleosporaceae</taxon>
        <taxon>Exserohilum</taxon>
    </lineage>
</organism>
<accession>R0KMF0</accession>
<dbReference type="HOGENOM" id="CLU_085773_0_0_1"/>
<dbReference type="eggNOG" id="ENOG502RYGD">
    <property type="taxonomic scope" value="Eukaryota"/>
</dbReference>
<dbReference type="AlphaFoldDB" id="R0KMF0"/>
<keyword evidence="2" id="KW-1185">Reference proteome</keyword>
<proteinExistence type="predicted"/>
<dbReference type="Gene3D" id="3.30.70.100">
    <property type="match status" value="1"/>
</dbReference>
<sequence length="288" mass="31478">MPLCTLHLLSLHCTTPNPLLTFLSALSSSNVFPLVVSRVIRWIILPSKLSTEHLLAQNISWDLLLVVPGTDALPSDLAKHVQHHWSVTAGIPSRLIQDFSSKNNKLLHPDPSTIPQAQAHAHKKTTLSSQSLELSDELNRWIQNFVNSGAEEGKGAVSMFNLLAFNPGMKDEYLKYGTAFAKSIGSKHGGNAKIVGNATHVNGASIAKASKSSVGSNSEAGGGKDDWDEIALAHYPSILHFRDMLASEDYQEVNKKHRVPSLRDTCILMTSETAIEEMMRERKGAARL</sequence>
<reference evidence="1 2" key="2">
    <citation type="journal article" date="2013" name="PLoS Genet.">
        <title>Comparative genome structure, secondary metabolite, and effector coding capacity across Cochliobolus pathogens.</title>
        <authorList>
            <person name="Condon B.J."/>
            <person name="Leng Y."/>
            <person name="Wu D."/>
            <person name="Bushley K.E."/>
            <person name="Ohm R.A."/>
            <person name="Otillar R."/>
            <person name="Martin J."/>
            <person name="Schackwitz W."/>
            <person name="Grimwood J."/>
            <person name="MohdZainudin N."/>
            <person name="Xue C."/>
            <person name="Wang R."/>
            <person name="Manning V.A."/>
            <person name="Dhillon B."/>
            <person name="Tu Z.J."/>
            <person name="Steffenson B.J."/>
            <person name="Salamov A."/>
            <person name="Sun H."/>
            <person name="Lowry S."/>
            <person name="LaButti K."/>
            <person name="Han J."/>
            <person name="Copeland A."/>
            <person name="Lindquist E."/>
            <person name="Barry K."/>
            <person name="Schmutz J."/>
            <person name="Baker S.E."/>
            <person name="Ciuffetti L.M."/>
            <person name="Grigoriev I.V."/>
            <person name="Zhong S."/>
            <person name="Turgeon B.G."/>
        </authorList>
    </citation>
    <scope>NUCLEOTIDE SEQUENCE [LARGE SCALE GENOMIC DNA]</scope>
    <source>
        <strain evidence="2">28A</strain>
    </source>
</reference>
<dbReference type="Proteomes" id="UP000016935">
    <property type="component" value="Unassembled WGS sequence"/>
</dbReference>
<dbReference type="EMBL" id="KB908515">
    <property type="protein sequence ID" value="EOA89107.1"/>
    <property type="molecule type" value="Genomic_DNA"/>
</dbReference>
<protein>
    <submittedName>
        <fullName evidence="1">Uncharacterized protein</fullName>
    </submittedName>
</protein>
<dbReference type="GeneID" id="19395074"/>
<evidence type="ECO:0000313" key="2">
    <source>
        <dbReference type="Proteomes" id="UP000016935"/>
    </source>
</evidence>
<evidence type="ECO:0000313" key="1">
    <source>
        <dbReference type="EMBL" id="EOA89107.1"/>
    </source>
</evidence>
<dbReference type="OrthoDB" id="265717at2759"/>
<dbReference type="RefSeq" id="XP_008022969.1">
    <property type="nucleotide sequence ID" value="XM_008024778.1"/>
</dbReference>
<reference evidence="1 2" key="1">
    <citation type="journal article" date="2012" name="PLoS Pathog.">
        <title>Diverse lifestyles and strategies of plant pathogenesis encoded in the genomes of eighteen Dothideomycetes fungi.</title>
        <authorList>
            <person name="Ohm R.A."/>
            <person name="Feau N."/>
            <person name="Henrissat B."/>
            <person name="Schoch C.L."/>
            <person name="Horwitz B.A."/>
            <person name="Barry K.W."/>
            <person name="Condon B.J."/>
            <person name="Copeland A.C."/>
            <person name="Dhillon B."/>
            <person name="Glaser F."/>
            <person name="Hesse C.N."/>
            <person name="Kosti I."/>
            <person name="LaButti K."/>
            <person name="Lindquist E.A."/>
            <person name="Lucas S."/>
            <person name="Salamov A.A."/>
            <person name="Bradshaw R.E."/>
            <person name="Ciuffetti L."/>
            <person name="Hamelin R.C."/>
            <person name="Kema G.H.J."/>
            <person name="Lawrence C."/>
            <person name="Scott J.A."/>
            <person name="Spatafora J.W."/>
            <person name="Turgeon B.G."/>
            <person name="de Wit P.J.G.M."/>
            <person name="Zhong S."/>
            <person name="Goodwin S.B."/>
            <person name="Grigoriev I.V."/>
        </authorList>
    </citation>
    <scope>NUCLEOTIDE SEQUENCE [LARGE SCALE GENOMIC DNA]</scope>
    <source>
        <strain evidence="2">28A</strain>
    </source>
</reference>
<name>R0KMF0_EXST2</name>